<reference evidence="3" key="1">
    <citation type="submission" date="2020-10" db="EMBL/GenBank/DDBJ databases">
        <title>Unveiling of a novel bifunctional photoreceptor, Dualchrome1, isolated from a cosmopolitan green alga.</title>
        <authorList>
            <person name="Suzuki S."/>
            <person name="Kawachi M."/>
        </authorList>
    </citation>
    <scope>NUCLEOTIDE SEQUENCE</scope>
    <source>
        <strain evidence="3">NIES 2893</strain>
    </source>
</reference>
<dbReference type="Proteomes" id="UP000660262">
    <property type="component" value="Unassembled WGS sequence"/>
</dbReference>
<evidence type="ECO:0000313" key="4">
    <source>
        <dbReference type="Proteomes" id="UP000660262"/>
    </source>
</evidence>
<keyword evidence="1" id="KW-0472">Membrane</keyword>
<dbReference type="InterPro" id="IPR010530">
    <property type="entry name" value="B12D"/>
</dbReference>
<keyword evidence="1" id="KW-0812">Transmembrane</keyword>
<dbReference type="PANTHER" id="PTHR33417">
    <property type="entry name" value="G-BOX BINDING PROTEIN"/>
    <property type="match status" value="1"/>
</dbReference>
<dbReference type="EMBL" id="HBDW01003838">
    <property type="protein sequence ID" value="CAD8219194.1"/>
    <property type="molecule type" value="Transcribed_RNA"/>
</dbReference>
<evidence type="ECO:0000256" key="1">
    <source>
        <dbReference type="SAM" id="Phobius"/>
    </source>
</evidence>
<sequence>MGGGKFTWVKPDVYPLFAALGAGVVAMTLRLGQWNTMSTEPRWNKAARIEGELCTEKQGLAYREHFVRRFVRGKSSEIVPGLNNAMAGEVLKTGNRLET</sequence>
<keyword evidence="4" id="KW-1185">Reference proteome</keyword>
<gene>
    <name evidence="2" type="ORF">PPRO1472_LOCUS2643</name>
    <name evidence="3" type="ORF">PPROV_000612700</name>
</gene>
<proteinExistence type="predicted"/>
<reference evidence="2" key="2">
    <citation type="submission" date="2021-01" db="EMBL/GenBank/DDBJ databases">
        <authorList>
            <person name="Corre E."/>
            <person name="Pelletier E."/>
            <person name="Niang G."/>
            <person name="Scheremetjew M."/>
            <person name="Finn R."/>
            <person name="Kale V."/>
            <person name="Holt S."/>
            <person name="Cochrane G."/>
            <person name="Meng A."/>
            <person name="Brown T."/>
            <person name="Cohen L."/>
        </authorList>
    </citation>
    <scope>NUCLEOTIDE SEQUENCE</scope>
    <source>
        <strain evidence="2">RCC251</strain>
    </source>
</reference>
<evidence type="ECO:0000313" key="2">
    <source>
        <dbReference type="EMBL" id="CAD8219194.1"/>
    </source>
</evidence>
<organism evidence="2">
    <name type="scientific">Pycnococcus provasolii</name>
    <dbReference type="NCBI Taxonomy" id="41880"/>
    <lineage>
        <taxon>Eukaryota</taxon>
        <taxon>Viridiplantae</taxon>
        <taxon>Chlorophyta</taxon>
        <taxon>Pseudoscourfieldiophyceae</taxon>
        <taxon>Pseudoscourfieldiales</taxon>
        <taxon>Pycnococcaceae</taxon>
        <taxon>Pycnococcus</taxon>
    </lineage>
</organism>
<feature type="transmembrane region" description="Helical" evidence="1">
    <location>
        <begin position="13"/>
        <end position="32"/>
    </location>
</feature>
<name>A0A6U0G1G0_9CHLO</name>
<protein>
    <submittedName>
        <fullName evidence="2">Uncharacterized protein</fullName>
    </submittedName>
</protein>
<dbReference type="EMBL" id="BNJQ01000016">
    <property type="protein sequence ID" value="GHP07385.1"/>
    <property type="molecule type" value="Genomic_DNA"/>
</dbReference>
<dbReference type="AlphaFoldDB" id="A0A6U0G1G0"/>
<evidence type="ECO:0000313" key="3">
    <source>
        <dbReference type="EMBL" id="GHP07385.1"/>
    </source>
</evidence>
<dbReference type="Pfam" id="PF06522">
    <property type="entry name" value="B12D"/>
    <property type="match status" value="1"/>
</dbReference>
<dbReference type="OrthoDB" id="202195at2759"/>
<keyword evidence="1" id="KW-1133">Transmembrane helix</keyword>
<accession>A0A6U0G1G0</accession>